<organism evidence="2 3">
    <name type="scientific">Peltaster fructicola</name>
    <dbReference type="NCBI Taxonomy" id="286661"/>
    <lineage>
        <taxon>Eukaryota</taxon>
        <taxon>Fungi</taxon>
        <taxon>Dikarya</taxon>
        <taxon>Ascomycota</taxon>
        <taxon>Pezizomycotina</taxon>
        <taxon>Dothideomycetes</taxon>
        <taxon>Dothideomycetes incertae sedis</taxon>
        <taxon>Peltaster</taxon>
    </lineage>
</organism>
<reference evidence="2 3" key="1">
    <citation type="journal article" date="2016" name="Sci. Rep.">
        <title>Peltaster fructicola genome reveals evolution from an invasive phytopathogen to an ectophytic parasite.</title>
        <authorList>
            <person name="Xu C."/>
            <person name="Chen H."/>
            <person name="Gleason M.L."/>
            <person name="Xu J.R."/>
            <person name="Liu H."/>
            <person name="Zhang R."/>
            <person name="Sun G."/>
        </authorList>
    </citation>
    <scope>NUCLEOTIDE SEQUENCE [LARGE SCALE GENOMIC DNA]</scope>
    <source>
        <strain evidence="2 3">LNHT1506</strain>
    </source>
</reference>
<sequence length="694" mass="78853">MPVTFAPAPVIEEPSGERASPSTVFALFWAFATFVWSIFTPPQYTFPARLLLLQPIWILRVMLDDDTYVQDLWLFLVLHAGFTFWTGAWSLPDILGLVRSVDAETLHVYVRVFAALGGCGVLAGGIVWRGQQLSKEGDSTDSIKTINENPLPPLLIPSRTTHSRFVPKKHSFSYSYLFVGVPVGVTGRFGSALSVDCAKRGWFHVDAADHLSRATSTKTLSEKLSAYLHSQGIKDSEYEFAYLVTAPRFLGYNFNPVSFWYVYDEDMVLKFMIPEVNNTFGERRIYLLRPSNRPADQIDEDGNTVQTNGHGSKAVFFTQTWEKDFHVSPFNSRKGSYSIRTIDPLNTGSDLKFDTTIVLRTSKDEAKIVARVFSEGATLDPSSVGLLGLTGFITSWWWVGLMTLPRILWEARKLYFARALNLYFRPEVTNVSIGRAYTGDEEKLESFFRIWLTQVAEEAQEPLRLIYEPPHAPNELVIYSSAFSHAEDRKQTLTLKVITPAFYSRFVHYAHAQEAFDRESLATDDQNRTAVIEPASLMPVFLNAIKHRHQRVLRVPVQAGPRWTLMEWLRCPAAAASFTNKTNELQYVIKDIRKFRASELDTYVRLRCDEPDIYRRAVTKLFLAQRFLLGVPVLLDAVDITFRAVLWLLAMAYIDSVDFFDVLRPERLTSGDSIDILFLLSLANAIHIWALMKG</sequence>
<keyword evidence="1" id="KW-1133">Transmembrane helix</keyword>
<protein>
    <recommendedName>
        <fullName evidence="4">DUF1365 domain-containing protein</fullName>
    </recommendedName>
</protein>
<dbReference type="AlphaFoldDB" id="A0A6H0XIT5"/>
<proteinExistence type="predicted"/>
<keyword evidence="1" id="KW-0472">Membrane</keyword>
<accession>A0A6H0XIT5</accession>
<keyword evidence="1" id="KW-0812">Transmembrane</keyword>
<evidence type="ECO:0008006" key="4">
    <source>
        <dbReference type="Google" id="ProtNLM"/>
    </source>
</evidence>
<evidence type="ECO:0000313" key="2">
    <source>
        <dbReference type="EMBL" id="QIW94623.1"/>
    </source>
</evidence>
<dbReference type="PANTHER" id="PTHR33973">
    <property type="entry name" value="OS07G0153300 PROTEIN"/>
    <property type="match status" value="1"/>
</dbReference>
<dbReference type="OrthoDB" id="3340520at2759"/>
<dbReference type="Proteomes" id="UP000503462">
    <property type="component" value="Chromosome 1"/>
</dbReference>
<gene>
    <name evidence="2" type="ORF">AMS68_000141</name>
</gene>
<name>A0A6H0XIT5_9PEZI</name>
<evidence type="ECO:0000313" key="3">
    <source>
        <dbReference type="Proteomes" id="UP000503462"/>
    </source>
</evidence>
<keyword evidence="3" id="KW-1185">Reference proteome</keyword>
<feature type="transmembrane region" description="Helical" evidence="1">
    <location>
        <begin position="108"/>
        <end position="128"/>
    </location>
</feature>
<dbReference type="Pfam" id="PF07103">
    <property type="entry name" value="DUF1365"/>
    <property type="match status" value="1"/>
</dbReference>
<dbReference type="PANTHER" id="PTHR33973:SF4">
    <property type="entry name" value="OS07G0153300 PROTEIN"/>
    <property type="match status" value="1"/>
</dbReference>
<evidence type="ECO:0000256" key="1">
    <source>
        <dbReference type="SAM" id="Phobius"/>
    </source>
</evidence>
<dbReference type="InterPro" id="IPR010775">
    <property type="entry name" value="DUF1365"/>
</dbReference>
<feature type="transmembrane region" description="Helical" evidence="1">
    <location>
        <begin position="20"/>
        <end position="39"/>
    </location>
</feature>
<dbReference type="EMBL" id="CP051139">
    <property type="protein sequence ID" value="QIW94623.1"/>
    <property type="molecule type" value="Genomic_DNA"/>
</dbReference>
<feature type="transmembrane region" description="Helical" evidence="1">
    <location>
        <begin position="75"/>
        <end position="96"/>
    </location>
</feature>